<dbReference type="Proteomes" id="UP000683428">
    <property type="component" value="Chromosome"/>
</dbReference>
<keyword evidence="4" id="KW-0443">Lipid metabolism</keyword>
<dbReference type="PANTHER" id="PTHR10434:SF64">
    <property type="entry name" value="1-ACYL-SN-GLYCEROL-3-PHOSPHATE ACYLTRANSFERASE-RELATED"/>
    <property type="match status" value="1"/>
</dbReference>
<protein>
    <submittedName>
        <fullName evidence="8">1-acyl-sn-glycerol-3-phosphate acyltransferase</fullName>
    </submittedName>
</protein>
<evidence type="ECO:0000313" key="8">
    <source>
        <dbReference type="EMBL" id="QWT47987.1"/>
    </source>
</evidence>
<dbReference type="InterPro" id="IPR002123">
    <property type="entry name" value="Plipid/glycerol_acylTrfase"/>
</dbReference>
<keyword evidence="2" id="KW-0444">Lipid biosynthesis</keyword>
<dbReference type="AlphaFoldDB" id="A0A975XTQ8"/>
<dbReference type="GO" id="GO:0006654">
    <property type="term" value="P:phosphatidic acid biosynthetic process"/>
    <property type="evidence" value="ECO:0007669"/>
    <property type="project" value="TreeGrafter"/>
</dbReference>
<keyword evidence="5 8" id="KW-0012">Acyltransferase</keyword>
<dbReference type="RefSeq" id="WP_216129890.1">
    <property type="nucleotide sequence ID" value="NZ_CP064782.1"/>
</dbReference>
<dbReference type="PANTHER" id="PTHR10434">
    <property type="entry name" value="1-ACYL-SN-GLYCEROL-3-PHOSPHATE ACYLTRANSFERASE"/>
    <property type="match status" value="1"/>
</dbReference>
<dbReference type="KEGG" id="aiq:Azoinq_08870"/>
<dbReference type="GO" id="GO:0003841">
    <property type="term" value="F:1-acylglycerol-3-phosphate O-acyltransferase activity"/>
    <property type="evidence" value="ECO:0007669"/>
    <property type="project" value="TreeGrafter"/>
</dbReference>
<evidence type="ECO:0000256" key="5">
    <source>
        <dbReference type="ARBA" id="ARBA00023315"/>
    </source>
</evidence>
<evidence type="ECO:0000256" key="4">
    <source>
        <dbReference type="ARBA" id="ARBA00023098"/>
    </source>
</evidence>
<organism evidence="8 9">
    <name type="scientific">Azospira inquinata</name>
    <dbReference type="NCBI Taxonomy" id="2785627"/>
    <lineage>
        <taxon>Bacteria</taxon>
        <taxon>Pseudomonadati</taxon>
        <taxon>Pseudomonadota</taxon>
        <taxon>Betaproteobacteria</taxon>
        <taxon>Rhodocyclales</taxon>
        <taxon>Rhodocyclaceae</taxon>
        <taxon>Azospira</taxon>
    </lineage>
</organism>
<evidence type="ECO:0000256" key="6">
    <source>
        <dbReference type="SAM" id="MobiDB-lite"/>
    </source>
</evidence>
<reference evidence="8" key="1">
    <citation type="submission" date="2020-11" db="EMBL/GenBank/DDBJ databases">
        <title>Azospira inquinata sp. nov.</title>
        <authorList>
            <person name="Moe W.M."/>
            <person name="Mikes M.C."/>
        </authorList>
    </citation>
    <scope>NUCLEOTIDE SEQUENCE</scope>
    <source>
        <strain evidence="8">Azo-3</strain>
    </source>
</reference>
<evidence type="ECO:0000256" key="3">
    <source>
        <dbReference type="ARBA" id="ARBA00022679"/>
    </source>
</evidence>
<sequence length="273" mass="29022">MAASTPTIGLGGWLRLALLGLHLAQGTATVALVYPWLPLAWRLALKKRWSRRLLAILGIRLETPQAPLPAASLIVANHVSWLDIYLINAVQPSAFIAKAEVRQWPLIGWLCAHTDTVFLERGSRSHAKVVNGQIAALFQAGQRVALFPEGTTTDGRQLLPFHAALLQPAIDAGRPITPLALTYRTAAGLPQTAPAYAGDTTMWQSLLAILAARGDIRVSLHPAPALATDQGHHRRELAAAARAAIAAGLDLPGERAANDPGQETGLPARPALA</sequence>
<name>A0A975XTQ8_9RHOO</name>
<feature type="domain" description="Phospholipid/glycerol acyltransferase" evidence="7">
    <location>
        <begin position="72"/>
        <end position="184"/>
    </location>
</feature>
<proteinExistence type="predicted"/>
<dbReference type="SMART" id="SM00563">
    <property type="entry name" value="PlsC"/>
    <property type="match status" value="1"/>
</dbReference>
<keyword evidence="3" id="KW-0808">Transferase</keyword>
<keyword evidence="9" id="KW-1185">Reference proteome</keyword>
<dbReference type="EMBL" id="CP064782">
    <property type="protein sequence ID" value="QWT47987.1"/>
    <property type="molecule type" value="Genomic_DNA"/>
</dbReference>
<evidence type="ECO:0000256" key="2">
    <source>
        <dbReference type="ARBA" id="ARBA00022516"/>
    </source>
</evidence>
<accession>A0A975XTQ8</accession>
<evidence type="ECO:0000256" key="1">
    <source>
        <dbReference type="ARBA" id="ARBA00005189"/>
    </source>
</evidence>
<feature type="region of interest" description="Disordered" evidence="6">
    <location>
        <begin position="252"/>
        <end position="273"/>
    </location>
</feature>
<dbReference type="CDD" id="cd07989">
    <property type="entry name" value="LPLAT_AGPAT-like"/>
    <property type="match status" value="1"/>
</dbReference>
<comment type="pathway">
    <text evidence="1">Lipid metabolism.</text>
</comment>
<evidence type="ECO:0000259" key="7">
    <source>
        <dbReference type="SMART" id="SM00563"/>
    </source>
</evidence>
<dbReference type="Pfam" id="PF01553">
    <property type="entry name" value="Acyltransferase"/>
    <property type="match status" value="1"/>
</dbReference>
<evidence type="ECO:0000313" key="9">
    <source>
        <dbReference type="Proteomes" id="UP000683428"/>
    </source>
</evidence>
<gene>
    <name evidence="8" type="ORF">Azoinq_08870</name>
</gene>